<evidence type="ECO:0000256" key="2">
    <source>
        <dbReference type="RuleBase" id="RU362080"/>
    </source>
</evidence>
<evidence type="ECO:0000313" key="3">
    <source>
        <dbReference type="EMBL" id="EOS52535.1"/>
    </source>
</evidence>
<name>R9L1J1_9ACTN</name>
<evidence type="ECO:0000313" key="4">
    <source>
        <dbReference type="Proteomes" id="UP000014204"/>
    </source>
</evidence>
<dbReference type="eggNOG" id="ENOG50331V0">
    <property type="taxonomic scope" value="Bacteria"/>
</dbReference>
<sequence>MAMTMGIAEAKNNLSRVASEVERTGTPVTILRNNKPCAAIVPMEMLIERDPVSAAVDFMDEYADVFRKLA</sequence>
<dbReference type="HOGENOM" id="CLU_2754232_0_0_11"/>
<dbReference type="SUPFAM" id="SSF143120">
    <property type="entry name" value="YefM-like"/>
    <property type="match status" value="1"/>
</dbReference>
<dbReference type="Proteomes" id="UP000014204">
    <property type="component" value="Unassembled WGS sequence"/>
</dbReference>
<dbReference type="AlphaFoldDB" id="R9L1J1"/>
<protein>
    <recommendedName>
        <fullName evidence="2">Antitoxin</fullName>
    </recommendedName>
</protein>
<gene>
    <name evidence="3" type="ORF">C811_00571</name>
</gene>
<comment type="caution">
    <text evidence="3">The sequence shown here is derived from an EMBL/GenBank/DDBJ whole genome shotgun (WGS) entry which is preliminary data.</text>
</comment>
<dbReference type="RefSeq" id="WP_016308799.1">
    <property type="nucleotide sequence ID" value="NZ_KE159646.1"/>
</dbReference>
<evidence type="ECO:0000256" key="1">
    <source>
        <dbReference type="ARBA" id="ARBA00009981"/>
    </source>
</evidence>
<reference evidence="3 4" key="1">
    <citation type="submission" date="2013-04" db="EMBL/GenBank/DDBJ databases">
        <title>The Genome Sequence of Enterorhabdus caecimuris B7.</title>
        <authorList>
            <consortium name="The Broad Institute Genomics Platform"/>
            <consortium name="The Broad Institute Genome Sequencing Center for Infectious Disease"/>
            <person name="Earl A."/>
            <person name="Xavier R."/>
            <person name="Elson C."/>
            <person name="Duck W."/>
            <person name="Walker B."/>
            <person name="Young S."/>
            <person name="Zeng Q."/>
            <person name="Gargeya S."/>
            <person name="Fitzgerald M."/>
            <person name="Haas B."/>
            <person name="Abouelleil A."/>
            <person name="Allen A.W."/>
            <person name="Alvarado L."/>
            <person name="Arachchi H.M."/>
            <person name="Berlin A.M."/>
            <person name="Chapman S.B."/>
            <person name="Gainer-Dewar J."/>
            <person name="Goldberg J."/>
            <person name="Griggs A."/>
            <person name="Gujja S."/>
            <person name="Hansen M."/>
            <person name="Howarth C."/>
            <person name="Imamovic A."/>
            <person name="Ireland A."/>
            <person name="Larimer J."/>
            <person name="McCowan C."/>
            <person name="Murphy C."/>
            <person name="Pearson M."/>
            <person name="Poon T.W."/>
            <person name="Priest M."/>
            <person name="Roberts A."/>
            <person name="Saif S."/>
            <person name="Shea T."/>
            <person name="Sisk P."/>
            <person name="Sykes S."/>
            <person name="Wortman J."/>
            <person name="Nusbaum C."/>
            <person name="Birren B."/>
        </authorList>
    </citation>
    <scope>NUCLEOTIDE SEQUENCE [LARGE SCALE GENOMIC DNA]</scope>
    <source>
        <strain evidence="3 4">B7</strain>
    </source>
</reference>
<comment type="similarity">
    <text evidence="1 2">Belongs to the phD/YefM antitoxin family.</text>
</comment>
<comment type="function">
    <text evidence="2">Antitoxin component of a type II toxin-antitoxin (TA) system.</text>
</comment>
<keyword evidence="4" id="KW-1185">Reference proteome</keyword>
<dbReference type="InterPro" id="IPR006442">
    <property type="entry name" value="Antitoxin_Phd/YefM"/>
</dbReference>
<dbReference type="PATRIC" id="fig|1235794.3.peg.553"/>
<dbReference type="Gene3D" id="3.40.1620.10">
    <property type="entry name" value="YefM-like domain"/>
    <property type="match status" value="1"/>
</dbReference>
<proteinExistence type="inferred from homology"/>
<dbReference type="OrthoDB" id="557859at2"/>
<dbReference type="STRING" id="1235794.C811_00571"/>
<dbReference type="GeneID" id="82190181"/>
<organism evidence="3 4">
    <name type="scientific">Adlercreutzia caecimuris B7</name>
    <dbReference type="NCBI Taxonomy" id="1235794"/>
    <lineage>
        <taxon>Bacteria</taxon>
        <taxon>Bacillati</taxon>
        <taxon>Actinomycetota</taxon>
        <taxon>Coriobacteriia</taxon>
        <taxon>Eggerthellales</taxon>
        <taxon>Eggerthellaceae</taxon>
        <taxon>Adlercreutzia</taxon>
    </lineage>
</organism>
<dbReference type="NCBIfam" id="TIGR01552">
    <property type="entry name" value="phd_fam"/>
    <property type="match status" value="1"/>
</dbReference>
<accession>R9L1J1</accession>
<dbReference type="InterPro" id="IPR036165">
    <property type="entry name" value="YefM-like_sf"/>
</dbReference>
<dbReference type="Pfam" id="PF02604">
    <property type="entry name" value="PhdYeFM_antitox"/>
    <property type="match status" value="1"/>
</dbReference>
<dbReference type="EMBL" id="ASSY01000005">
    <property type="protein sequence ID" value="EOS52535.1"/>
    <property type="molecule type" value="Genomic_DNA"/>
</dbReference>